<evidence type="ECO:0000313" key="3">
    <source>
        <dbReference type="EMBL" id="KAF6237023.1"/>
    </source>
</evidence>
<evidence type="ECO:0000256" key="1">
    <source>
        <dbReference type="SAM" id="Phobius"/>
    </source>
</evidence>
<accession>A0A8H6L671</accession>
<dbReference type="AlphaFoldDB" id="A0A8H6L671"/>
<organism evidence="3 4">
    <name type="scientific">Letharia columbiana</name>
    <dbReference type="NCBI Taxonomy" id="112416"/>
    <lineage>
        <taxon>Eukaryota</taxon>
        <taxon>Fungi</taxon>
        <taxon>Dikarya</taxon>
        <taxon>Ascomycota</taxon>
        <taxon>Pezizomycotina</taxon>
        <taxon>Lecanoromycetes</taxon>
        <taxon>OSLEUM clade</taxon>
        <taxon>Lecanoromycetidae</taxon>
        <taxon>Lecanorales</taxon>
        <taxon>Lecanorineae</taxon>
        <taxon>Parmeliaceae</taxon>
        <taxon>Letharia</taxon>
    </lineage>
</organism>
<feature type="transmembrane region" description="Helical" evidence="1">
    <location>
        <begin position="57"/>
        <end position="76"/>
    </location>
</feature>
<keyword evidence="1" id="KW-0472">Membrane</keyword>
<protein>
    <recommendedName>
        <fullName evidence="2">DUF7704 domain-containing protein</fullName>
    </recommendedName>
</protein>
<sequence length="161" mass="17468">MATILPPIPRFIFTVFEPIALLAGYLSPMLDTTSFVNSQLPATSVTTVLPTATNRVLALQLGNVYGLLAMVGVGILYATTEAKVVRNFLLACAIADVGHLYVTYAVMGYMDFIDVQGWNSMAWGNIGVTLGLFLTRVLYLTGFLGQDKVVNSTRKTVKKNI</sequence>
<dbReference type="EMBL" id="JACCJC010000016">
    <property type="protein sequence ID" value="KAF6237023.1"/>
    <property type="molecule type" value="Genomic_DNA"/>
</dbReference>
<feature type="transmembrane region" description="Helical" evidence="1">
    <location>
        <begin position="122"/>
        <end position="145"/>
    </location>
</feature>
<proteinExistence type="predicted"/>
<gene>
    <name evidence="3" type="ORF">HO173_004902</name>
</gene>
<keyword evidence="1" id="KW-1133">Transmembrane helix</keyword>
<dbReference type="PANTHER" id="PTHR37019:SF2">
    <property type="entry name" value="EXPERA DOMAIN-CONTAINING PROTEIN"/>
    <property type="match status" value="1"/>
</dbReference>
<keyword evidence="4" id="KW-1185">Reference proteome</keyword>
<dbReference type="Pfam" id="PF24803">
    <property type="entry name" value="DUF7704"/>
    <property type="match status" value="1"/>
</dbReference>
<dbReference type="GeneID" id="59286566"/>
<dbReference type="InterPro" id="IPR056121">
    <property type="entry name" value="DUF7704"/>
</dbReference>
<name>A0A8H6L671_9LECA</name>
<dbReference type="RefSeq" id="XP_037166355.1">
    <property type="nucleotide sequence ID" value="XM_037306820.1"/>
</dbReference>
<feature type="transmembrane region" description="Helical" evidence="1">
    <location>
        <begin position="88"/>
        <end position="110"/>
    </location>
</feature>
<feature type="transmembrane region" description="Helical" evidence="1">
    <location>
        <begin position="12"/>
        <end position="30"/>
    </location>
</feature>
<dbReference type="PANTHER" id="PTHR37019">
    <property type="entry name" value="CHROMOSOME 1, WHOLE GENOME SHOTGUN SEQUENCE"/>
    <property type="match status" value="1"/>
</dbReference>
<keyword evidence="1" id="KW-0812">Transmembrane</keyword>
<evidence type="ECO:0000313" key="4">
    <source>
        <dbReference type="Proteomes" id="UP000578531"/>
    </source>
</evidence>
<dbReference type="OrthoDB" id="2937326at2759"/>
<dbReference type="Proteomes" id="UP000578531">
    <property type="component" value="Unassembled WGS sequence"/>
</dbReference>
<reference evidence="3 4" key="1">
    <citation type="journal article" date="2020" name="Genomics">
        <title>Complete, high-quality genomes from long-read metagenomic sequencing of two wolf lichen thalli reveals enigmatic genome architecture.</title>
        <authorList>
            <person name="McKenzie S.K."/>
            <person name="Walston R.F."/>
            <person name="Allen J.L."/>
        </authorList>
    </citation>
    <scope>NUCLEOTIDE SEQUENCE [LARGE SCALE GENOMIC DNA]</scope>
    <source>
        <strain evidence="3">WasteWater2</strain>
    </source>
</reference>
<comment type="caution">
    <text evidence="3">The sequence shown here is derived from an EMBL/GenBank/DDBJ whole genome shotgun (WGS) entry which is preliminary data.</text>
</comment>
<evidence type="ECO:0000259" key="2">
    <source>
        <dbReference type="Pfam" id="PF24803"/>
    </source>
</evidence>
<feature type="domain" description="DUF7704" evidence="2">
    <location>
        <begin position="2"/>
        <end position="146"/>
    </location>
</feature>